<dbReference type="GO" id="GO:0032511">
    <property type="term" value="P:late endosome to vacuole transport via multivesicular body sorting pathway"/>
    <property type="evidence" value="ECO:0000318"/>
    <property type="project" value="GO_Central"/>
</dbReference>
<dbReference type="GO" id="GO:0005768">
    <property type="term" value="C:endosome"/>
    <property type="evidence" value="ECO:0000318"/>
    <property type="project" value="GO_Central"/>
</dbReference>
<reference evidence="7" key="1">
    <citation type="journal article" date="2016" name="Nature">
        <title>The genome of the seagrass Zostera marina reveals angiosperm adaptation to the sea.</title>
        <authorList>
            <person name="Olsen J.L."/>
            <person name="Rouze P."/>
            <person name="Verhelst B."/>
            <person name="Lin Y.-C."/>
            <person name="Bayer T."/>
            <person name="Collen J."/>
            <person name="Dattolo E."/>
            <person name="De Paoli E."/>
            <person name="Dittami S."/>
            <person name="Maumus F."/>
            <person name="Michel G."/>
            <person name="Kersting A."/>
            <person name="Lauritano C."/>
            <person name="Lohaus R."/>
            <person name="Toepel M."/>
            <person name="Tonon T."/>
            <person name="Vanneste K."/>
            <person name="Amirebrahimi M."/>
            <person name="Brakel J."/>
            <person name="Bostroem C."/>
            <person name="Chovatia M."/>
            <person name="Grimwood J."/>
            <person name="Jenkins J.W."/>
            <person name="Jueterbock A."/>
            <person name="Mraz A."/>
            <person name="Stam W.T."/>
            <person name="Tice H."/>
            <person name="Bornberg-Bauer E."/>
            <person name="Green P.J."/>
            <person name="Pearson G.A."/>
            <person name="Procaccini G."/>
            <person name="Duarte C.M."/>
            <person name="Schmutz J."/>
            <person name="Reusch T.B.H."/>
            <person name="Van de Peer Y."/>
        </authorList>
    </citation>
    <scope>NUCLEOTIDE SEQUENCE [LARGE SCALE GENOMIC DNA]</scope>
    <source>
        <strain evidence="7">cv. Finnish</strain>
    </source>
</reference>
<dbReference type="PANTHER" id="PTHR12050:SF0">
    <property type="entry name" value="RH04491P"/>
    <property type="match status" value="1"/>
</dbReference>
<dbReference type="OMA" id="RWINAAK"/>
<evidence type="ECO:0000256" key="4">
    <source>
        <dbReference type="ARBA" id="ARBA00022989"/>
    </source>
</evidence>
<evidence type="ECO:0000313" key="6">
    <source>
        <dbReference type="EMBL" id="KMZ56694.1"/>
    </source>
</evidence>
<keyword evidence="5" id="KW-0472">Membrane</keyword>
<evidence type="ECO:0000256" key="5">
    <source>
        <dbReference type="ARBA" id="ARBA00023136"/>
    </source>
</evidence>
<dbReference type="Proteomes" id="UP000036987">
    <property type="component" value="Unassembled WGS sequence"/>
</dbReference>
<evidence type="ECO:0000256" key="2">
    <source>
        <dbReference type="ARBA" id="ARBA00005645"/>
    </source>
</evidence>
<dbReference type="PANTHER" id="PTHR12050">
    <property type="entry name" value="LEPTIN RECEPTOR-RELATED"/>
    <property type="match status" value="1"/>
</dbReference>
<organism evidence="6 7">
    <name type="scientific">Zostera marina</name>
    <name type="common">Eelgrass</name>
    <dbReference type="NCBI Taxonomy" id="29655"/>
    <lineage>
        <taxon>Eukaryota</taxon>
        <taxon>Viridiplantae</taxon>
        <taxon>Streptophyta</taxon>
        <taxon>Embryophyta</taxon>
        <taxon>Tracheophyta</taxon>
        <taxon>Spermatophyta</taxon>
        <taxon>Magnoliopsida</taxon>
        <taxon>Liliopsida</taxon>
        <taxon>Zosteraceae</taxon>
        <taxon>Zostera</taxon>
    </lineage>
</organism>
<evidence type="ECO:0000256" key="1">
    <source>
        <dbReference type="ARBA" id="ARBA00004141"/>
    </source>
</evidence>
<dbReference type="Pfam" id="PF04133">
    <property type="entry name" value="Vps55"/>
    <property type="match status" value="1"/>
</dbReference>
<dbReference type="STRING" id="29655.A0A0K9NIW9"/>
<sequence length="94" mass="10426">MIHALMYVLVPMPCLFFGDGSGNILMSREGGVWIDGAKFLTGASAVGSIAIPMILRHAHLIEAGAMYIEFTSFFILVCTIVCYQRESSEEDDWY</sequence>
<keyword evidence="3" id="KW-0812">Transmembrane</keyword>
<dbReference type="InterPro" id="IPR007262">
    <property type="entry name" value="Vps55/LEPROT"/>
</dbReference>
<comment type="subcellular location">
    <subcellularLocation>
        <location evidence="1">Membrane</location>
        <topology evidence="1">Multi-pass membrane protein</topology>
    </subcellularLocation>
</comment>
<proteinExistence type="inferred from homology"/>
<dbReference type="GO" id="GO:0016020">
    <property type="term" value="C:membrane"/>
    <property type="evidence" value="ECO:0007669"/>
    <property type="project" value="UniProtKB-SubCell"/>
</dbReference>
<protein>
    <submittedName>
        <fullName evidence="6">Vacuolar protein sorting 55 containing protein</fullName>
    </submittedName>
</protein>
<comment type="similarity">
    <text evidence="2">Belongs to the OB-RGRP/VPS55 family.</text>
</comment>
<gene>
    <name evidence="6" type="ORF">ZOSMA_92G00550</name>
</gene>
<keyword evidence="4" id="KW-1133">Transmembrane helix</keyword>
<name>A0A0K9NIW9_ZOSMR</name>
<evidence type="ECO:0000313" key="7">
    <source>
        <dbReference type="Proteomes" id="UP000036987"/>
    </source>
</evidence>
<dbReference type="EMBL" id="LFYR01002147">
    <property type="protein sequence ID" value="KMZ56694.1"/>
    <property type="molecule type" value="Genomic_DNA"/>
</dbReference>
<evidence type="ECO:0000256" key="3">
    <source>
        <dbReference type="ARBA" id="ARBA00022692"/>
    </source>
</evidence>
<accession>A0A0K9NIW9</accession>
<comment type="caution">
    <text evidence="6">The sequence shown here is derived from an EMBL/GenBank/DDBJ whole genome shotgun (WGS) entry which is preliminary data.</text>
</comment>
<keyword evidence="7" id="KW-1185">Reference proteome</keyword>
<dbReference type="OrthoDB" id="14246at2759"/>
<dbReference type="AlphaFoldDB" id="A0A0K9NIW9"/>